<sequence length="563" mass="62109">MTAPTTDNARQRTAVDEIADAHLDAEIAVDPIAATYLGVAGYETELTDYSPSGHQERREVGLRTLRALDDVQPVDDVDRVTIAAMRERLGLAEELYAIQADDHDVNVLASPLQSIRSVYDLMHKDSPDDWATIATRLTRTPEAMAGYVASLREGIARGVTPPRRQVEQCAVQADKHGSADGFFAELASGARAGDTDLPSSVAAELGRAAAVAAHSYTELATFLREELLPVAREADAVGREEYALRSRYFLGATVDLDETYEWGRAELARIEAEMRVVAEQIKPGATPDEAMQALDDDPARQLEGTDGLQAWMQQLSDAAVDAMAGTHFDIPEPVRRLECCIAPTHEGGIYYTGPSEDFSRPGRMWWSVPDDVTTFGTWRETTTVYHEGVPGHHLQVAQTVYRSALLNRWRRLGCWVSGHGEGWALYAERLMADLGFLDDPGDRMGMLDGQRMRAARVVLDIGVHCELAAPAELGGGTWDAAKAWEFFRHKANMAESILRFEVDRYLGWPGQAPSYKVGERLWLDVRDQVRAREGADFDLARFHRRALDLGSVGLDVLHGALLP</sequence>
<evidence type="ECO:0000313" key="2">
    <source>
        <dbReference type="Proteomes" id="UP001596189"/>
    </source>
</evidence>
<dbReference type="RefSeq" id="WP_345715158.1">
    <property type="nucleotide sequence ID" value="NZ_BAABFP010000002.1"/>
</dbReference>
<comment type="caution">
    <text evidence="1">The sequence shown here is derived from an EMBL/GenBank/DDBJ whole genome shotgun (WGS) entry which is preliminary data.</text>
</comment>
<proteinExistence type="predicted"/>
<dbReference type="Pfam" id="PF05960">
    <property type="entry name" value="DUF885"/>
    <property type="match status" value="1"/>
</dbReference>
<dbReference type="PANTHER" id="PTHR33361:SF2">
    <property type="entry name" value="DUF885 DOMAIN-CONTAINING PROTEIN"/>
    <property type="match status" value="1"/>
</dbReference>
<dbReference type="PANTHER" id="PTHR33361">
    <property type="entry name" value="GLR0591 PROTEIN"/>
    <property type="match status" value="1"/>
</dbReference>
<organism evidence="1 2">
    <name type="scientific">Angustibacter luteus</name>
    <dbReference type="NCBI Taxonomy" id="658456"/>
    <lineage>
        <taxon>Bacteria</taxon>
        <taxon>Bacillati</taxon>
        <taxon>Actinomycetota</taxon>
        <taxon>Actinomycetes</taxon>
        <taxon>Kineosporiales</taxon>
        <taxon>Kineosporiaceae</taxon>
    </lineage>
</organism>
<dbReference type="InterPro" id="IPR010281">
    <property type="entry name" value="DUF885"/>
</dbReference>
<protein>
    <submittedName>
        <fullName evidence="1">DUF885 domain-containing protein</fullName>
    </submittedName>
</protein>
<reference evidence="2" key="1">
    <citation type="journal article" date="2019" name="Int. J. Syst. Evol. Microbiol.">
        <title>The Global Catalogue of Microorganisms (GCM) 10K type strain sequencing project: providing services to taxonomists for standard genome sequencing and annotation.</title>
        <authorList>
            <consortium name="The Broad Institute Genomics Platform"/>
            <consortium name="The Broad Institute Genome Sequencing Center for Infectious Disease"/>
            <person name="Wu L."/>
            <person name="Ma J."/>
        </authorList>
    </citation>
    <scope>NUCLEOTIDE SEQUENCE [LARGE SCALE GENOMIC DNA]</scope>
    <source>
        <strain evidence="2">KACC 14249</strain>
    </source>
</reference>
<name>A0ABW1JG25_9ACTN</name>
<evidence type="ECO:0000313" key="1">
    <source>
        <dbReference type="EMBL" id="MFC6008149.1"/>
    </source>
</evidence>
<dbReference type="EMBL" id="JBHSRD010000004">
    <property type="protein sequence ID" value="MFC6008149.1"/>
    <property type="molecule type" value="Genomic_DNA"/>
</dbReference>
<keyword evidence="2" id="KW-1185">Reference proteome</keyword>
<gene>
    <name evidence="1" type="ORF">ACFQDO_13520</name>
</gene>
<dbReference type="Proteomes" id="UP001596189">
    <property type="component" value="Unassembled WGS sequence"/>
</dbReference>
<accession>A0ABW1JG25</accession>